<evidence type="ECO:0000313" key="2">
    <source>
        <dbReference type="EMBL" id="WQG88444.1"/>
    </source>
</evidence>
<accession>A0A1K1PHZ8</accession>
<dbReference type="RefSeq" id="WP_072359467.1">
    <property type="nucleotide sequence ID" value="NZ_CP139972.1"/>
</dbReference>
<dbReference type="Proteomes" id="UP000183788">
    <property type="component" value="Unassembled WGS sequence"/>
</dbReference>
<keyword evidence="4" id="KW-1185">Reference proteome</keyword>
<dbReference type="EMBL" id="CP140154">
    <property type="protein sequence ID" value="WQG88444.1"/>
    <property type="molecule type" value="Genomic_DNA"/>
</dbReference>
<organism evidence="1 3">
    <name type="scientific">Chitinophaga sancti</name>
    <dbReference type="NCBI Taxonomy" id="1004"/>
    <lineage>
        <taxon>Bacteria</taxon>
        <taxon>Pseudomonadati</taxon>
        <taxon>Bacteroidota</taxon>
        <taxon>Chitinophagia</taxon>
        <taxon>Chitinophagales</taxon>
        <taxon>Chitinophagaceae</taxon>
        <taxon>Chitinophaga</taxon>
    </lineage>
</organism>
<dbReference type="PROSITE" id="PS51257">
    <property type="entry name" value="PROKAR_LIPOPROTEIN"/>
    <property type="match status" value="1"/>
</dbReference>
<protein>
    <submittedName>
        <fullName evidence="2">DUF4249 domain-containing protein</fullName>
    </submittedName>
</protein>
<reference evidence="2 4" key="2">
    <citation type="submission" date="2023-11" db="EMBL/GenBank/DDBJ databases">
        <title>MicrobeMod: A computational toolkit for identifying prokaryotic methylation and restriction-modification with nanopore sequencing.</title>
        <authorList>
            <person name="Crits-Christoph A."/>
            <person name="Kang S.C."/>
            <person name="Lee H."/>
            <person name="Ostrov N."/>
        </authorList>
    </citation>
    <scope>NUCLEOTIDE SEQUENCE [LARGE SCALE GENOMIC DNA]</scope>
    <source>
        <strain evidence="2 4">ATCC 23090</strain>
    </source>
</reference>
<evidence type="ECO:0000313" key="1">
    <source>
        <dbReference type="EMBL" id="SFW47228.1"/>
    </source>
</evidence>
<dbReference type="Pfam" id="PF14054">
    <property type="entry name" value="DUF4249"/>
    <property type="match status" value="1"/>
</dbReference>
<name>A0A1K1PHZ8_9BACT</name>
<evidence type="ECO:0000313" key="3">
    <source>
        <dbReference type="Proteomes" id="UP000183788"/>
    </source>
</evidence>
<dbReference type="InterPro" id="IPR025345">
    <property type="entry name" value="DUF4249"/>
</dbReference>
<reference evidence="1 3" key="1">
    <citation type="submission" date="2016-11" db="EMBL/GenBank/DDBJ databases">
        <authorList>
            <person name="Jaros S."/>
            <person name="Januszkiewicz K."/>
            <person name="Wedrychowicz H."/>
        </authorList>
    </citation>
    <scope>NUCLEOTIDE SEQUENCE [LARGE SCALE GENOMIC DNA]</scope>
    <source>
        <strain evidence="1 3">DSM 784</strain>
    </source>
</reference>
<dbReference type="STRING" id="1004.SAMN05661012_01999"/>
<sequence>MQKLLIFLTIIILSSCVKESRIEIPYTGNKIVVNSLIQPDSLIYIRVTSSKKVTDYTFDPLDSATVVLQENGITLPAPTYRVINGYGYFVSRSVAKTGSHYSIRVANNGLGSVSAADSTPVRPKVSEAYAQRGLNRVRFTMQEDGSTVNYYRLRIFNAVAAGGNWVIDRTDTIHFRLDPALNNDLPDIITNDYKSESILTDANFNGKTIQFVLQTEKGVSSSHMIIELSALTPASWKYMQSTSTQRLSDSDSQNISLDPENAYSNVENGYGIVAGVNAARLLFTVE</sequence>
<proteinExistence type="predicted"/>
<dbReference type="EMBL" id="FPIZ01000005">
    <property type="protein sequence ID" value="SFW47228.1"/>
    <property type="molecule type" value="Genomic_DNA"/>
</dbReference>
<evidence type="ECO:0000313" key="4">
    <source>
        <dbReference type="Proteomes" id="UP001326715"/>
    </source>
</evidence>
<dbReference type="AlphaFoldDB" id="A0A1K1PHZ8"/>
<dbReference type="Proteomes" id="UP001326715">
    <property type="component" value="Chromosome"/>
</dbReference>
<dbReference type="OrthoDB" id="1115009at2"/>
<gene>
    <name evidence="1" type="ORF">SAMN05661012_01999</name>
    <name evidence="2" type="ORF">SR876_26330</name>
</gene>